<comment type="caution">
    <text evidence="2">The sequence shown here is derived from an EMBL/GenBank/DDBJ whole genome shotgun (WGS) entry which is preliminary data.</text>
</comment>
<evidence type="ECO:0000313" key="2">
    <source>
        <dbReference type="EMBL" id="GKT32099.1"/>
    </source>
</evidence>
<dbReference type="PANTHER" id="PTHR43155">
    <property type="entry name" value="CYCLIC DI-GMP PHOSPHODIESTERASE PA4108-RELATED"/>
    <property type="match status" value="1"/>
</dbReference>
<evidence type="ECO:0000259" key="1">
    <source>
        <dbReference type="PROSITE" id="PS51832"/>
    </source>
</evidence>
<keyword evidence="3" id="KW-1185">Reference proteome</keyword>
<protein>
    <recommendedName>
        <fullName evidence="1">HD-GYP domain-containing protein</fullName>
    </recommendedName>
</protein>
<gene>
    <name evidence="2" type="ORF">ADUPG1_002209</name>
</gene>
<dbReference type="InterPro" id="IPR003607">
    <property type="entry name" value="HD/PDEase_dom"/>
</dbReference>
<dbReference type="EMBL" id="BQXS01002452">
    <property type="protein sequence ID" value="GKT32099.1"/>
    <property type="molecule type" value="Genomic_DNA"/>
</dbReference>
<dbReference type="Gene3D" id="1.10.3210.10">
    <property type="entry name" value="Hypothetical protein af1432"/>
    <property type="match status" value="1"/>
</dbReference>
<proteinExistence type="predicted"/>
<organism evidence="2 3">
    <name type="scientific">Aduncisulcus paluster</name>
    <dbReference type="NCBI Taxonomy" id="2918883"/>
    <lineage>
        <taxon>Eukaryota</taxon>
        <taxon>Metamonada</taxon>
        <taxon>Carpediemonas-like organisms</taxon>
        <taxon>Aduncisulcus</taxon>
    </lineage>
</organism>
<sequence length="250" mass="28253">MRIVPTELIPNDAILADTLYTLDGRVLLKEGAKLTGKLTEKINANSIFTVYIHDEHSDNEIDKMVDPHLRHQGMMLIRDIFNAAGFRNTQGEWEPKSIFDYMDKLNKLSEEVIYDLSSAKESQLEYIDIKNIDNYLYSSAFNTAILSVLIGWEAGLGSEMIKQLFIGAVFHDIGMALLDPAITYKKGALTTEEKMEVLMHPKKGHAYLKDHAFLSAYIKAIAYQHHEHLDGTGYPSRLTGETIHQLAQIV</sequence>
<dbReference type="Pfam" id="PF13487">
    <property type="entry name" value="HD_5"/>
    <property type="match status" value="1"/>
</dbReference>
<feature type="non-terminal residue" evidence="2">
    <location>
        <position position="250"/>
    </location>
</feature>
<dbReference type="InterPro" id="IPR037522">
    <property type="entry name" value="HD_GYP_dom"/>
</dbReference>
<accession>A0ABQ5KL99</accession>
<dbReference type="Proteomes" id="UP001057375">
    <property type="component" value="Unassembled WGS sequence"/>
</dbReference>
<dbReference type="SUPFAM" id="SSF109604">
    <property type="entry name" value="HD-domain/PDEase-like"/>
    <property type="match status" value="1"/>
</dbReference>
<reference evidence="2" key="1">
    <citation type="submission" date="2022-03" db="EMBL/GenBank/DDBJ databases">
        <title>Draft genome sequence of Aduncisulcus paluster, a free-living microaerophilic Fornicata.</title>
        <authorList>
            <person name="Yuyama I."/>
            <person name="Kume K."/>
            <person name="Tamura T."/>
            <person name="Inagaki Y."/>
            <person name="Hashimoto T."/>
        </authorList>
    </citation>
    <scope>NUCLEOTIDE SEQUENCE</scope>
    <source>
        <strain evidence="2">NY0171</strain>
    </source>
</reference>
<dbReference type="PROSITE" id="PS51832">
    <property type="entry name" value="HD_GYP"/>
    <property type="match status" value="1"/>
</dbReference>
<dbReference type="CDD" id="cd00077">
    <property type="entry name" value="HDc"/>
    <property type="match status" value="1"/>
</dbReference>
<evidence type="ECO:0000313" key="3">
    <source>
        <dbReference type="Proteomes" id="UP001057375"/>
    </source>
</evidence>
<feature type="domain" description="HD-GYP" evidence="1">
    <location>
        <begin position="105"/>
        <end position="250"/>
    </location>
</feature>
<dbReference type="PANTHER" id="PTHR43155:SF2">
    <property type="entry name" value="CYCLIC DI-GMP PHOSPHODIESTERASE PA4108"/>
    <property type="match status" value="1"/>
</dbReference>
<name>A0ABQ5KL99_9EUKA</name>